<feature type="transmembrane region" description="Helical" evidence="1">
    <location>
        <begin position="368"/>
        <end position="391"/>
    </location>
</feature>
<keyword evidence="3" id="KW-1185">Reference proteome</keyword>
<dbReference type="OrthoDB" id="7823417at2"/>
<accession>A0A0T5NUQ8</accession>
<evidence type="ECO:0000313" key="2">
    <source>
        <dbReference type="EMBL" id="KRS12470.1"/>
    </source>
</evidence>
<feature type="transmembrane region" description="Helical" evidence="1">
    <location>
        <begin position="120"/>
        <end position="141"/>
    </location>
</feature>
<feature type="transmembrane region" description="Helical" evidence="1">
    <location>
        <begin position="153"/>
        <end position="173"/>
    </location>
</feature>
<proteinExistence type="predicted"/>
<dbReference type="Proteomes" id="UP000051295">
    <property type="component" value="Unassembled WGS sequence"/>
</dbReference>
<feature type="transmembrane region" description="Helical" evidence="1">
    <location>
        <begin position="206"/>
        <end position="224"/>
    </location>
</feature>
<sequence>MTLGTRDRSARAKEFLEANRLFKSAVRQKEWRRIALSGSDLSRLSPQAFVVLAMVAYMFGLSPWLAEYMRSGAVPPALEWNLTHYHVDYFQFGFLRRALVGTILLPIFSVFPDGGLAEYAILLGADAAIALVLAVLVARIFLRPHITNPNKRLIALICLIAPVGFVQLGYDAGRLDHVNFLLFVAAMRLVVLGQVLGAAILSVAMLLVHEAALFYALPVVVAFAHASTKSVASVLVIGVPAVLCASALALWGTAGADLAPALPENANIAAGVWSRNLLEPARGFGPLHYIITLYLTFAALVFLRRHYKANAQAPDLLFAAPFAVLALFALGVDYGRWTHVLFVSVLAVIACAPHLGRKAEVELTPVSIKLFLLPWMLPLGPVGIALLYPFLPFIS</sequence>
<reference evidence="2 3" key="1">
    <citation type="submission" date="2015-04" db="EMBL/GenBank/DDBJ databases">
        <title>The draft genome sequence of Roseovarius sp.R12b.</title>
        <authorList>
            <person name="Li G."/>
            <person name="Lai Q."/>
            <person name="Shao Z."/>
            <person name="Yan P."/>
        </authorList>
    </citation>
    <scope>NUCLEOTIDE SEQUENCE [LARGE SCALE GENOMIC DNA]</scope>
    <source>
        <strain evidence="2 3">R12B</strain>
    </source>
</reference>
<feature type="transmembrane region" description="Helical" evidence="1">
    <location>
        <begin position="286"/>
        <end position="303"/>
    </location>
</feature>
<evidence type="ECO:0000256" key="1">
    <source>
        <dbReference type="SAM" id="Phobius"/>
    </source>
</evidence>
<feature type="transmembrane region" description="Helical" evidence="1">
    <location>
        <begin position="315"/>
        <end position="332"/>
    </location>
</feature>
<dbReference type="PATRIC" id="fig|1641875.4.peg.4458"/>
<dbReference type="AlphaFoldDB" id="A0A0T5NUQ8"/>
<dbReference type="EMBL" id="LAXJ01000009">
    <property type="protein sequence ID" value="KRS12470.1"/>
    <property type="molecule type" value="Genomic_DNA"/>
</dbReference>
<keyword evidence="1" id="KW-1133">Transmembrane helix</keyword>
<dbReference type="RefSeq" id="WP_057792957.1">
    <property type="nucleotide sequence ID" value="NZ_LAXJ01000009.1"/>
</dbReference>
<keyword evidence="1" id="KW-0812">Transmembrane</keyword>
<evidence type="ECO:0008006" key="4">
    <source>
        <dbReference type="Google" id="ProtNLM"/>
    </source>
</evidence>
<organism evidence="2 3">
    <name type="scientific">Roseovarius atlanticus</name>
    <dbReference type="NCBI Taxonomy" id="1641875"/>
    <lineage>
        <taxon>Bacteria</taxon>
        <taxon>Pseudomonadati</taxon>
        <taxon>Pseudomonadota</taxon>
        <taxon>Alphaproteobacteria</taxon>
        <taxon>Rhodobacterales</taxon>
        <taxon>Roseobacteraceae</taxon>
        <taxon>Roseovarius</taxon>
    </lineage>
</organism>
<evidence type="ECO:0000313" key="3">
    <source>
        <dbReference type="Proteomes" id="UP000051295"/>
    </source>
</evidence>
<keyword evidence="1" id="KW-0472">Membrane</keyword>
<protein>
    <recommendedName>
        <fullName evidence="4">DUF2029 domain-containing protein</fullName>
    </recommendedName>
</protein>
<gene>
    <name evidence="2" type="ORF">XM53_10205</name>
</gene>
<comment type="caution">
    <text evidence="2">The sequence shown here is derived from an EMBL/GenBank/DDBJ whole genome shotgun (WGS) entry which is preliminary data.</text>
</comment>
<feature type="transmembrane region" description="Helical" evidence="1">
    <location>
        <begin position="231"/>
        <end position="254"/>
    </location>
</feature>
<dbReference type="STRING" id="1641875.XM53_10205"/>
<feature type="transmembrane region" description="Helical" evidence="1">
    <location>
        <begin position="48"/>
        <end position="69"/>
    </location>
</feature>
<name>A0A0T5NUQ8_9RHOB</name>